<dbReference type="HAMAP" id="MF_01405">
    <property type="entry name" value="Non_canon_purine_NTPase"/>
    <property type="match status" value="1"/>
</dbReference>
<dbReference type="InterPro" id="IPR002637">
    <property type="entry name" value="RdgB/HAM1"/>
</dbReference>
<evidence type="ECO:0000256" key="3">
    <source>
        <dbReference type="ARBA" id="ARBA00022723"/>
    </source>
</evidence>
<dbReference type="GO" id="GO:0035870">
    <property type="term" value="F:dITP diphosphatase activity"/>
    <property type="evidence" value="ECO:0007669"/>
    <property type="project" value="UniProtKB-UniRule"/>
</dbReference>
<evidence type="ECO:0000256" key="11">
    <source>
        <dbReference type="RuleBase" id="RU003781"/>
    </source>
</evidence>
<feature type="active site" description="Proton acceptor" evidence="10">
    <location>
        <position position="81"/>
    </location>
</feature>
<evidence type="ECO:0000256" key="9">
    <source>
        <dbReference type="ARBA" id="ARBA00052017"/>
    </source>
</evidence>
<comment type="catalytic activity">
    <reaction evidence="10">
        <text>ITP + H2O = IMP + diphosphate + H(+)</text>
        <dbReference type="Rhea" id="RHEA:29399"/>
        <dbReference type="ChEBI" id="CHEBI:15377"/>
        <dbReference type="ChEBI" id="CHEBI:15378"/>
        <dbReference type="ChEBI" id="CHEBI:33019"/>
        <dbReference type="ChEBI" id="CHEBI:58053"/>
        <dbReference type="ChEBI" id="CHEBI:61402"/>
        <dbReference type="EC" id="3.6.1.66"/>
    </reaction>
</comment>
<keyword evidence="3 10" id="KW-0479">Metal-binding</keyword>
<dbReference type="SUPFAM" id="SSF52972">
    <property type="entry name" value="ITPase-like"/>
    <property type="match status" value="1"/>
</dbReference>
<evidence type="ECO:0000256" key="6">
    <source>
        <dbReference type="ARBA" id="ARBA00022842"/>
    </source>
</evidence>
<dbReference type="Pfam" id="PF01725">
    <property type="entry name" value="Ham1p_like"/>
    <property type="match status" value="1"/>
</dbReference>
<keyword evidence="13" id="KW-1185">Reference proteome</keyword>
<comment type="similarity">
    <text evidence="1 10 11">Belongs to the HAM1 NTPase family.</text>
</comment>
<keyword evidence="7 10" id="KW-0546">Nucleotide metabolism</keyword>
<dbReference type="NCBIfam" id="TIGR00042">
    <property type="entry name" value="RdgB/HAM1 family non-canonical purine NTP pyrophosphatase"/>
    <property type="match status" value="1"/>
</dbReference>
<evidence type="ECO:0000256" key="4">
    <source>
        <dbReference type="ARBA" id="ARBA00022741"/>
    </source>
</evidence>
<dbReference type="GO" id="GO:0036222">
    <property type="term" value="F:XTP diphosphatase activity"/>
    <property type="evidence" value="ECO:0007669"/>
    <property type="project" value="UniProtKB-UniRule"/>
</dbReference>
<dbReference type="InterPro" id="IPR020922">
    <property type="entry name" value="dITP/XTP_pyrophosphatase"/>
</dbReference>
<dbReference type="GO" id="GO:0005829">
    <property type="term" value="C:cytosol"/>
    <property type="evidence" value="ECO:0007669"/>
    <property type="project" value="TreeGrafter"/>
</dbReference>
<feature type="binding site" evidence="10">
    <location>
        <position position="187"/>
    </location>
    <ligand>
        <name>substrate</name>
    </ligand>
</feature>
<comment type="catalytic activity">
    <reaction evidence="8 10">
        <text>dITP + H2O = dIMP + diphosphate + H(+)</text>
        <dbReference type="Rhea" id="RHEA:28342"/>
        <dbReference type="ChEBI" id="CHEBI:15377"/>
        <dbReference type="ChEBI" id="CHEBI:15378"/>
        <dbReference type="ChEBI" id="CHEBI:33019"/>
        <dbReference type="ChEBI" id="CHEBI:61194"/>
        <dbReference type="ChEBI" id="CHEBI:61382"/>
        <dbReference type="EC" id="3.6.1.66"/>
    </reaction>
</comment>
<dbReference type="GO" id="GO:0017111">
    <property type="term" value="F:ribonucleoside triphosphate phosphatase activity"/>
    <property type="evidence" value="ECO:0007669"/>
    <property type="project" value="InterPro"/>
</dbReference>
<reference evidence="13" key="1">
    <citation type="submission" date="2017-01" db="EMBL/GenBank/DDBJ databases">
        <authorList>
            <person name="Varghese N."/>
            <person name="Submissions S."/>
        </authorList>
    </citation>
    <scope>NUCLEOTIDE SEQUENCE [LARGE SCALE GENOMIC DNA]</scope>
    <source>
        <strain evidence="13">DSM 45196</strain>
    </source>
</reference>
<comment type="cofactor">
    <cofactor evidence="10">
        <name>Mg(2+)</name>
        <dbReference type="ChEBI" id="CHEBI:18420"/>
    </cofactor>
    <text evidence="10">Binds 1 Mg(2+) ion per subunit.</text>
</comment>
<feature type="binding site" evidence="10">
    <location>
        <begin position="164"/>
        <end position="167"/>
    </location>
    <ligand>
        <name>substrate</name>
    </ligand>
</feature>
<dbReference type="PANTHER" id="PTHR11067">
    <property type="entry name" value="INOSINE TRIPHOSPHATE PYROPHOSPHATASE/HAM1 PROTEIN"/>
    <property type="match status" value="1"/>
</dbReference>
<dbReference type="AlphaFoldDB" id="A0A1N7M139"/>
<accession>A0A1N7M139</accession>
<name>A0A1N7M139_9BACL</name>
<comment type="function">
    <text evidence="10">Pyrophosphatase that catalyzes the hydrolysis of nucleoside triphosphates to their monophosphate derivatives, with a high preference for the non-canonical purine nucleotides XTP (xanthosine triphosphate), dITP (deoxyinosine triphosphate) and ITP. Seems to function as a house-cleaning enzyme that removes non-canonical purine nucleotides from the nucleotide pool, thus preventing their incorporation into DNA/RNA and avoiding chromosomal lesions.</text>
</comment>
<dbReference type="Proteomes" id="UP000186795">
    <property type="component" value="Unassembled WGS sequence"/>
</dbReference>
<evidence type="ECO:0000256" key="1">
    <source>
        <dbReference type="ARBA" id="ARBA00008023"/>
    </source>
</evidence>
<keyword evidence="4 10" id="KW-0547">Nucleotide-binding</keyword>
<comment type="subunit">
    <text evidence="2 10">Homodimer.</text>
</comment>
<dbReference type="RefSeq" id="WP_009708145.1">
    <property type="nucleotide sequence ID" value="NZ_CP048103.1"/>
</dbReference>
<protein>
    <recommendedName>
        <fullName evidence="10">dITP/XTP pyrophosphatase</fullName>
        <ecNumber evidence="10">3.6.1.66</ecNumber>
    </recommendedName>
    <alternativeName>
        <fullName evidence="10">Non-canonical purine NTP pyrophosphatase</fullName>
    </alternativeName>
    <alternativeName>
        <fullName evidence="10">Non-standard purine NTP pyrophosphatase</fullName>
    </alternativeName>
    <alternativeName>
        <fullName evidence="10">Nucleoside-triphosphate diphosphatase</fullName>
    </alternativeName>
    <alternativeName>
        <fullName evidence="10">Nucleoside-triphosphate pyrophosphatase</fullName>
        <shortName evidence="10">NTPase</shortName>
    </alternativeName>
</protein>
<evidence type="ECO:0000256" key="7">
    <source>
        <dbReference type="ARBA" id="ARBA00023080"/>
    </source>
</evidence>
<feature type="binding site" evidence="10">
    <location>
        <position position="81"/>
    </location>
    <ligand>
        <name>Mg(2+)</name>
        <dbReference type="ChEBI" id="CHEBI:18420"/>
    </ligand>
</feature>
<feature type="binding site" evidence="10">
    <location>
        <begin position="18"/>
        <end position="23"/>
    </location>
    <ligand>
        <name>substrate</name>
    </ligand>
</feature>
<dbReference type="GO" id="GO:0009146">
    <property type="term" value="P:purine nucleoside triphosphate catabolic process"/>
    <property type="evidence" value="ECO:0007669"/>
    <property type="project" value="UniProtKB-UniRule"/>
</dbReference>
<keyword evidence="5 10" id="KW-0378">Hydrolase</keyword>
<sequence>MGEVKTTAQPETEWVFATRNAHKVKELDAIFHSVLGIHVVGLDHFDGLPEIVEDRDTFEGNASKKAETIAAILGLPVAADDSGLCVDFLKGAPGVYSARYAGPGATDQKNNEKLLQALKGVPEEQRGADFVCVLALAIPGQDTRIVRGECRGRIAEEPRGKYGFGYDPLFFLPEQGCTMGELPPEVKNRISHRSRATKKLLDLLKDQFSPEWTTGG</sequence>
<dbReference type="InterPro" id="IPR029001">
    <property type="entry name" value="ITPase-like_fam"/>
</dbReference>
<feature type="binding site" evidence="10">
    <location>
        <begin position="192"/>
        <end position="193"/>
    </location>
    <ligand>
        <name>substrate</name>
    </ligand>
</feature>
<evidence type="ECO:0000313" key="12">
    <source>
        <dbReference type="EMBL" id="SIS79805.1"/>
    </source>
</evidence>
<dbReference type="OrthoDB" id="9807456at2"/>
<gene>
    <name evidence="12" type="ORF">SAMN05421790_105131</name>
</gene>
<dbReference type="CDD" id="cd00515">
    <property type="entry name" value="HAM1"/>
    <property type="match status" value="1"/>
</dbReference>
<dbReference type="PANTHER" id="PTHR11067:SF9">
    <property type="entry name" value="INOSINE TRIPHOSPHATE PYROPHOSPHATASE"/>
    <property type="match status" value="1"/>
</dbReference>
<dbReference type="GO" id="GO:0000166">
    <property type="term" value="F:nucleotide binding"/>
    <property type="evidence" value="ECO:0007669"/>
    <property type="project" value="UniProtKB-KW"/>
</dbReference>
<evidence type="ECO:0000256" key="10">
    <source>
        <dbReference type="HAMAP-Rule" id="MF_01405"/>
    </source>
</evidence>
<dbReference type="EC" id="3.6.1.66" evidence="10"/>
<feature type="binding site" evidence="10">
    <location>
        <position position="82"/>
    </location>
    <ligand>
        <name>substrate</name>
    </ligand>
</feature>
<evidence type="ECO:0000256" key="5">
    <source>
        <dbReference type="ARBA" id="ARBA00022801"/>
    </source>
</evidence>
<evidence type="ECO:0000256" key="2">
    <source>
        <dbReference type="ARBA" id="ARBA00011738"/>
    </source>
</evidence>
<proteinExistence type="inferred from homology"/>
<dbReference type="GO" id="GO:0036220">
    <property type="term" value="F:ITP diphosphatase activity"/>
    <property type="evidence" value="ECO:0007669"/>
    <property type="project" value="UniProtKB-UniRule"/>
</dbReference>
<comment type="caution">
    <text evidence="10">Lacks conserved residue(s) required for the propagation of feature annotation.</text>
</comment>
<dbReference type="Gene3D" id="3.90.950.10">
    <property type="match status" value="1"/>
</dbReference>
<comment type="catalytic activity">
    <reaction evidence="9 10">
        <text>XTP + H2O = XMP + diphosphate + H(+)</text>
        <dbReference type="Rhea" id="RHEA:28610"/>
        <dbReference type="ChEBI" id="CHEBI:15377"/>
        <dbReference type="ChEBI" id="CHEBI:15378"/>
        <dbReference type="ChEBI" id="CHEBI:33019"/>
        <dbReference type="ChEBI" id="CHEBI:57464"/>
        <dbReference type="ChEBI" id="CHEBI:61314"/>
        <dbReference type="EC" id="3.6.1.66"/>
    </reaction>
</comment>
<organism evidence="12 13">
    <name type="scientific">Kroppenstedtia eburnea</name>
    <dbReference type="NCBI Taxonomy" id="714067"/>
    <lineage>
        <taxon>Bacteria</taxon>
        <taxon>Bacillati</taxon>
        <taxon>Bacillota</taxon>
        <taxon>Bacilli</taxon>
        <taxon>Bacillales</taxon>
        <taxon>Thermoactinomycetaceae</taxon>
        <taxon>Kroppenstedtia</taxon>
    </lineage>
</organism>
<evidence type="ECO:0000313" key="13">
    <source>
        <dbReference type="Proteomes" id="UP000186795"/>
    </source>
</evidence>
<evidence type="ECO:0000256" key="8">
    <source>
        <dbReference type="ARBA" id="ARBA00051875"/>
    </source>
</evidence>
<dbReference type="FunFam" id="3.90.950.10:FF:000001">
    <property type="entry name" value="dITP/XTP pyrophosphatase"/>
    <property type="match status" value="1"/>
</dbReference>
<dbReference type="GO" id="GO:0046872">
    <property type="term" value="F:metal ion binding"/>
    <property type="evidence" value="ECO:0007669"/>
    <property type="project" value="UniProtKB-KW"/>
</dbReference>
<dbReference type="NCBIfam" id="NF011397">
    <property type="entry name" value="PRK14822.1"/>
    <property type="match status" value="1"/>
</dbReference>
<dbReference type="GO" id="GO:0009117">
    <property type="term" value="P:nucleotide metabolic process"/>
    <property type="evidence" value="ECO:0007669"/>
    <property type="project" value="UniProtKB-KW"/>
</dbReference>
<keyword evidence="6 10" id="KW-0460">Magnesium</keyword>
<dbReference type="EMBL" id="FTOD01000005">
    <property type="protein sequence ID" value="SIS79805.1"/>
    <property type="molecule type" value="Genomic_DNA"/>
</dbReference>